<dbReference type="Pfam" id="PF10604">
    <property type="entry name" value="Polyketide_cyc2"/>
    <property type="match status" value="1"/>
</dbReference>
<dbReference type="AlphaFoldDB" id="A0A0J1H527"/>
<organism evidence="1 2">
    <name type="scientific">Photobacterium ganghwense</name>
    <dbReference type="NCBI Taxonomy" id="320778"/>
    <lineage>
        <taxon>Bacteria</taxon>
        <taxon>Pseudomonadati</taxon>
        <taxon>Pseudomonadota</taxon>
        <taxon>Gammaproteobacteria</taxon>
        <taxon>Vibrionales</taxon>
        <taxon>Vibrionaceae</taxon>
        <taxon>Photobacterium</taxon>
    </lineage>
</organism>
<dbReference type="STRING" id="320778.ABT57_18125"/>
<dbReference type="PATRIC" id="fig|320778.3.peg.3941"/>
<dbReference type="InterPro" id="IPR019587">
    <property type="entry name" value="Polyketide_cyclase/dehydratase"/>
</dbReference>
<accession>A0A0J1H527</accession>
<protein>
    <recommendedName>
        <fullName evidence="3">Polyketide cyclase</fullName>
    </recommendedName>
</protein>
<evidence type="ECO:0008006" key="3">
    <source>
        <dbReference type="Google" id="ProtNLM"/>
    </source>
</evidence>
<gene>
    <name evidence="1" type="ORF">ABT57_18125</name>
</gene>
<dbReference type="InterPro" id="IPR023393">
    <property type="entry name" value="START-like_dom_sf"/>
</dbReference>
<evidence type="ECO:0000313" key="2">
    <source>
        <dbReference type="Proteomes" id="UP000035909"/>
    </source>
</evidence>
<dbReference type="SUPFAM" id="SSF55961">
    <property type="entry name" value="Bet v1-like"/>
    <property type="match status" value="1"/>
</dbReference>
<dbReference type="Proteomes" id="UP000035909">
    <property type="component" value="Unassembled WGS sequence"/>
</dbReference>
<evidence type="ECO:0000313" key="1">
    <source>
        <dbReference type="EMBL" id="KLV06850.1"/>
    </source>
</evidence>
<comment type="caution">
    <text evidence="1">The sequence shown here is derived from an EMBL/GenBank/DDBJ whole genome shotgun (WGS) entry which is preliminary data.</text>
</comment>
<keyword evidence="2" id="KW-1185">Reference proteome</keyword>
<name>A0A0J1H527_9GAMM</name>
<proteinExistence type="predicted"/>
<dbReference type="RefSeq" id="WP_047886679.1">
    <property type="nucleotide sequence ID" value="NZ_CP071325.1"/>
</dbReference>
<dbReference type="Gene3D" id="3.30.530.20">
    <property type="match status" value="1"/>
</dbReference>
<sequence>MEFNEKIVIKALPENIYPFYSQVSEWKNWDPDVVYSSIEGDFTQGATGTLKPQKGPEAKIVFTEVTHNKSFTTITKLPFCTITFVHLLEQVGADTEVTHAVNFTGFLSPLFGQLIGKQIKRTLPNTMQGLKKAVEMYNDEQAA</sequence>
<dbReference type="EMBL" id="LDOU01000019">
    <property type="protein sequence ID" value="KLV06850.1"/>
    <property type="molecule type" value="Genomic_DNA"/>
</dbReference>
<reference evidence="1 2" key="1">
    <citation type="submission" date="2015-05" db="EMBL/GenBank/DDBJ databases">
        <title>Photobacterium galathea sp. nov.</title>
        <authorList>
            <person name="Machado H."/>
            <person name="Gram L."/>
        </authorList>
    </citation>
    <scope>NUCLEOTIDE SEQUENCE [LARGE SCALE GENOMIC DNA]</scope>
    <source>
        <strain evidence="1 2">DSM 22954</strain>
    </source>
</reference>